<dbReference type="RefSeq" id="XP_011200170.2">
    <property type="nucleotide sequence ID" value="XM_011201868.3"/>
</dbReference>
<comment type="subcellular location">
    <subcellularLocation>
        <location evidence="1">Nucleus</location>
    </subcellularLocation>
</comment>
<proteinExistence type="inferred from homology"/>
<evidence type="ECO:0000259" key="6">
    <source>
        <dbReference type="Pfam" id="PF04042"/>
    </source>
</evidence>
<comment type="similarity">
    <text evidence="2">Belongs to the DNA polymerase delta/II small subunit family.</text>
</comment>
<dbReference type="CTD" id="5425"/>
<keyword evidence="5" id="KW-0539">Nucleus</keyword>
<evidence type="ECO:0000259" key="7">
    <source>
        <dbReference type="Pfam" id="PF18018"/>
    </source>
</evidence>
<dbReference type="GO" id="GO:0006271">
    <property type="term" value="P:DNA strand elongation involved in DNA replication"/>
    <property type="evidence" value="ECO:0007669"/>
    <property type="project" value="TreeGrafter"/>
</dbReference>
<dbReference type="InterPro" id="IPR040663">
    <property type="entry name" value="DNA_pol_D_N"/>
</dbReference>
<dbReference type="PANTHER" id="PTHR10416">
    <property type="entry name" value="DNA POLYMERASE DELTA SUBUNIT 2"/>
    <property type="match status" value="1"/>
</dbReference>
<feature type="domain" description="DNA polymerase delta subunit OB-fold" evidence="7">
    <location>
        <begin position="26"/>
        <end position="155"/>
    </location>
</feature>
<reference evidence="8" key="1">
    <citation type="journal article" date="2014" name="BMC Genomics">
        <title>Characterizing the developmental transcriptome of the oriental fruit fly, Bactrocera dorsalis (Diptera: Tephritidae) through comparative genomic analysis with Drosophila melanogaster utilizing modENCODE datasets.</title>
        <authorList>
            <person name="Geib S.M."/>
            <person name="Calla B."/>
            <person name="Hall B."/>
            <person name="Hou S."/>
            <person name="Manoukis N.C."/>
        </authorList>
    </citation>
    <scope>NUCLEOTIDE SEQUENCE</scope>
    <source>
        <strain evidence="8">Punador</strain>
    </source>
</reference>
<dbReference type="OrthoDB" id="3763at2759"/>
<evidence type="ECO:0000256" key="3">
    <source>
        <dbReference type="ARBA" id="ARBA00017588"/>
    </source>
</evidence>
<dbReference type="Gene3D" id="3.60.21.50">
    <property type="match status" value="1"/>
</dbReference>
<evidence type="ECO:0000313" key="8">
    <source>
        <dbReference type="EMBL" id="JAC55108.1"/>
    </source>
</evidence>
<evidence type="ECO:0000256" key="2">
    <source>
        <dbReference type="ARBA" id="ARBA00006035"/>
    </source>
</evidence>
<gene>
    <name evidence="8" type="primary">DPOD2</name>
</gene>
<dbReference type="EMBL" id="GAKP01003844">
    <property type="protein sequence ID" value="JAC55108.1"/>
    <property type="molecule type" value="Transcribed_RNA"/>
</dbReference>
<dbReference type="AlphaFoldDB" id="A0A034WMW0"/>
<evidence type="ECO:0000256" key="1">
    <source>
        <dbReference type="ARBA" id="ARBA00004123"/>
    </source>
</evidence>
<dbReference type="InterPro" id="IPR007185">
    <property type="entry name" value="DNA_pol_a/d/e_bsu"/>
</dbReference>
<dbReference type="KEGG" id="bdr:105223952"/>
<dbReference type="GO" id="GO:0043625">
    <property type="term" value="C:delta DNA polymerase complex"/>
    <property type="evidence" value="ECO:0007669"/>
    <property type="project" value="TreeGrafter"/>
</dbReference>
<keyword evidence="4" id="KW-0235">DNA replication</keyword>
<organism evidence="8">
    <name type="scientific">Bactrocera dorsalis</name>
    <name type="common">Oriental fruit fly</name>
    <name type="synonym">Dacus dorsalis</name>
    <dbReference type="NCBI Taxonomy" id="27457"/>
    <lineage>
        <taxon>Eukaryota</taxon>
        <taxon>Metazoa</taxon>
        <taxon>Ecdysozoa</taxon>
        <taxon>Arthropoda</taxon>
        <taxon>Hexapoda</taxon>
        <taxon>Insecta</taxon>
        <taxon>Pterygota</taxon>
        <taxon>Neoptera</taxon>
        <taxon>Endopterygota</taxon>
        <taxon>Diptera</taxon>
        <taxon>Brachycera</taxon>
        <taxon>Muscomorpha</taxon>
        <taxon>Tephritoidea</taxon>
        <taxon>Tephritidae</taxon>
        <taxon>Bactrocera</taxon>
        <taxon>Bactrocera</taxon>
    </lineage>
</organism>
<protein>
    <recommendedName>
        <fullName evidence="3">DNA polymerase delta subunit 2</fullName>
    </recommendedName>
</protein>
<evidence type="ECO:0000256" key="4">
    <source>
        <dbReference type="ARBA" id="ARBA00022705"/>
    </source>
</evidence>
<sequence length="428" mass="48491">MLSRSKSEYEDLSNKFRLTSFDYHKQYSHFYAHRLREMTSLLLPLAEEHWSNKYAVKKLCDLREEQTETCIIIGTIYKHQAHKPSILREISEENQLAPQPPREHYADLEDKLILEDELQRVRLYGKVDGRFMSTGVVCAVLGSIEEDGRFDVEEILYYEAGPQKPLSNKGYNRKLVLLSGINCTGADDYIDELNLFQHWLCGNVFGKQNSQIVRVIVAGNSVGKATEESQTTSLQPRNNDNNGAVKAICAIDGWFASWSKSVSIDIMPGAHDPANFMLPQQPFHPFMFPKASKSTSFRSVPNPYAFSLDNNQFVGCSGQNINDLLRCTMIEKPLEALRSTLVWGHLAPTAPDTLACYPYVDTDPLILQECPHVYFAGNCDVFETDLHKGSKKQTTRLICIPNFSKTQSIAVVDLDTLDCKEIKFKTDK</sequence>
<feature type="domain" description="DNA polymerase alpha/delta/epsilon subunit B" evidence="6">
    <location>
        <begin position="176"/>
        <end position="382"/>
    </location>
</feature>
<dbReference type="Pfam" id="PF04042">
    <property type="entry name" value="DNA_pol_E_B"/>
    <property type="match status" value="1"/>
</dbReference>
<dbReference type="FunFam" id="2.40.50.430:FF:000001">
    <property type="entry name" value="DNA polymerase delta subunit 2"/>
    <property type="match status" value="1"/>
</dbReference>
<dbReference type="CDD" id="cd07387">
    <property type="entry name" value="MPP_PolD2_C"/>
    <property type="match status" value="1"/>
</dbReference>
<dbReference type="InterPro" id="IPR041863">
    <property type="entry name" value="PolD2_C"/>
</dbReference>
<evidence type="ECO:0000256" key="5">
    <source>
        <dbReference type="ARBA" id="ARBA00023242"/>
    </source>
</evidence>
<dbReference type="GeneID" id="105223952"/>
<dbReference type="GO" id="GO:0003677">
    <property type="term" value="F:DNA binding"/>
    <property type="evidence" value="ECO:0007669"/>
    <property type="project" value="InterPro"/>
</dbReference>
<dbReference type="InterPro" id="IPR024826">
    <property type="entry name" value="DNA_pol_delta/II_ssu"/>
</dbReference>
<dbReference type="Gene3D" id="2.40.50.430">
    <property type="match status" value="1"/>
</dbReference>
<dbReference type="Pfam" id="PF18018">
    <property type="entry name" value="DNA_pol_D_N"/>
    <property type="match status" value="1"/>
</dbReference>
<dbReference type="PANTHER" id="PTHR10416:SF0">
    <property type="entry name" value="DNA POLYMERASE DELTA SUBUNIT 2"/>
    <property type="match status" value="1"/>
</dbReference>
<name>A0A034WMW0_BACDO</name>
<accession>A0A034WMW0</accession>